<evidence type="ECO:0000256" key="2">
    <source>
        <dbReference type="ARBA" id="ARBA00016816"/>
    </source>
</evidence>
<evidence type="ECO:0000256" key="4">
    <source>
        <dbReference type="ARBA" id="ARBA00061449"/>
    </source>
</evidence>
<proteinExistence type="inferred from homology"/>
<evidence type="ECO:0000313" key="9">
    <source>
        <dbReference type="EMBL" id="CEK71163.1"/>
    </source>
</evidence>
<dbReference type="Pfam" id="PF19435">
    <property type="entry name" value="IntS14_b-barrel"/>
    <property type="match status" value="1"/>
</dbReference>
<feature type="domain" description="VWFA" evidence="6">
    <location>
        <begin position="3"/>
        <end position="117"/>
    </location>
</feature>
<accession>A0A0B6ZRF4</accession>
<dbReference type="PANTHER" id="PTHR13532:SF3">
    <property type="entry name" value="INTEGRATOR COMPLEX SUBUNIT 14"/>
    <property type="match status" value="1"/>
</dbReference>
<dbReference type="EMBL" id="HACG01024298">
    <property type="protein sequence ID" value="CEK71163.1"/>
    <property type="molecule type" value="Transcribed_RNA"/>
</dbReference>
<evidence type="ECO:0000256" key="1">
    <source>
        <dbReference type="ARBA" id="ARBA00004123"/>
    </source>
</evidence>
<evidence type="ECO:0000256" key="3">
    <source>
        <dbReference type="ARBA" id="ARBA00023242"/>
    </source>
</evidence>
<dbReference type="InterPro" id="IPR039841">
    <property type="entry name" value="INTS14"/>
</dbReference>
<dbReference type="Pfam" id="PF13519">
    <property type="entry name" value="VWA_2"/>
    <property type="match status" value="1"/>
</dbReference>
<dbReference type="InterPro" id="IPR046471">
    <property type="entry name" value="IntS14_C"/>
</dbReference>
<sequence length="513" mass="57333">MPTVIALDVSLSMSRPVLLPDAAEDYQRKHLANHGISTFLDYLSSTYKLEFVSLIAFSFLWEQLSAFTRDYSVIRAALNKVESFSKTCIETVLNGIKNVITDEWNHSSCQVILITDGSLGVGVGSLKKSLQSIDLRQSSEDKFPLPYPFPCKLHVVCIGNPNDPDVRSALPYYQKLIDVGQQGGELFTLDGPITFKSVEDVFHRLAEKYYSPFCGTLSCGNFVYGVHLFPRPDTFVRQGEDGQETYNVSDKLEIIGFIDIKDIGSPPTVARHLVLPRSTKEKGVTDNKEGKNGKTDEEEDSPDDGKIPSFTVLLHGSLKVESMVAITRVQDDWYGMIYSWADSKKKSNLMLALFDPGQNSVPWIGSFDHLTSCKEYLPEVVFNDEEKKSPFPVRPPDKRSYAQSCIVWIKPSGLQSDIQKVLRHARKLPDKLQQFYKELNRTRRAALSFGFLELLEAMATMLERECRLLPGTAHPDAALQLSHAANALRSEVARDVTKTIMPMQTNFASGGSG</sequence>
<dbReference type="Gene3D" id="3.40.50.410">
    <property type="entry name" value="von Willebrand factor, type A domain"/>
    <property type="match status" value="1"/>
</dbReference>
<dbReference type="InterPro" id="IPR002035">
    <property type="entry name" value="VWF_A"/>
</dbReference>
<dbReference type="SUPFAM" id="SSF53300">
    <property type="entry name" value="vWA-like"/>
    <property type="match status" value="1"/>
</dbReference>
<feature type="compositionally biased region" description="Basic and acidic residues" evidence="5">
    <location>
        <begin position="278"/>
        <end position="295"/>
    </location>
</feature>
<evidence type="ECO:0000259" key="8">
    <source>
        <dbReference type="Pfam" id="PF20504"/>
    </source>
</evidence>
<feature type="domain" description="Integrator complex subunit 14 C-terminal" evidence="8">
    <location>
        <begin position="407"/>
        <end position="508"/>
    </location>
</feature>
<evidence type="ECO:0000256" key="5">
    <source>
        <dbReference type="SAM" id="MobiDB-lite"/>
    </source>
</evidence>
<protein>
    <recommendedName>
        <fullName evidence="2">Integrator complex subunit 14</fullName>
    </recommendedName>
</protein>
<comment type="subcellular location">
    <subcellularLocation>
        <location evidence="1">Nucleus</location>
    </subcellularLocation>
</comment>
<dbReference type="InterPro" id="IPR036465">
    <property type="entry name" value="vWFA_dom_sf"/>
</dbReference>
<gene>
    <name evidence="9" type="primary">ORF77193</name>
</gene>
<dbReference type="AlphaFoldDB" id="A0A0B6ZRF4"/>
<evidence type="ECO:0000259" key="6">
    <source>
        <dbReference type="Pfam" id="PF13519"/>
    </source>
</evidence>
<feature type="region of interest" description="Disordered" evidence="5">
    <location>
        <begin position="274"/>
        <end position="308"/>
    </location>
</feature>
<dbReference type="PANTHER" id="PTHR13532">
    <property type="match status" value="1"/>
</dbReference>
<name>A0A0B6ZRF4_9EUPU</name>
<dbReference type="GO" id="GO:0034472">
    <property type="term" value="P:snRNA 3'-end processing"/>
    <property type="evidence" value="ECO:0007669"/>
    <property type="project" value="TreeGrafter"/>
</dbReference>
<comment type="similarity">
    <text evidence="4">Belongs to the Integrator subunit 14 family.</text>
</comment>
<dbReference type="InterPro" id="IPR045814">
    <property type="entry name" value="IntS14_b-barrel"/>
</dbReference>
<keyword evidence="3" id="KW-0539">Nucleus</keyword>
<dbReference type="GO" id="GO:0032039">
    <property type="term" value="C:integrator complex"/>
    <property type="evidence" value="ECO:0007669"/>
    <property type="project" value="InterPro"/>
</dbReference>
<organism evidence="9">
    <name type="scientific">Arion vulgaris</name>
    <dbReference type="NCBI Taxonomy" id="1028688"/>
    <lineage>
        <taxon>Eukaryota</taxon>
        <taxon>Metazoa</taxon>
        <taxon>Spiralia</taxon>
        <taxon>Lophotrochozoa</taxon>
        <taxon>Mollusca</taxon>
        <taxon>Gastropoda</taxon>
        <taxon>Heterobranchia</taxon>
        <taxon>Euthyneura</taxon>
        <taxon>Panpulmonata</taxon>
        <taxon>Eupulmonata</taxon>
        <taxon>Stylommatophora</taxon>
        <taxon>Helicina</taxon>
        <taxon>Arionoidea</taxon>
        <taxon>Arionidae</taxon>
        <taxon>Arion</taxon>
    </lineage>
</organism>
<feature type="domain" description="Integrator complex subunit 14 beta-barrel" evidence="7">
    <location>
        <begin position="210"/>
        <end position="357"/>
    </location>
</feature>
<evidence type="ECO:0000259" key="7">
    <source>
        <dbReference type="Pfam" id="PF19435"/>
    </source>
</evidence>
<dbReference type="Pfam" id="PF20504">
    <property type="entry name" value="IntS14_C"/>
    <property type="match status" value="1"/>
</dbReference>
<reference evidence="9" key="1">
    <citation type="submission" date="2014-12" db="EMBL/GenBank/DDBJ databases">
        <title>Insight into the proteome of Arion vulgaris.</title>
        <authorList>
            <person name="Aradska J."/>
            <person name="Bulat T."/>
            <person name="Smidak R."/>
            <person name="Sarate P."/>
            <person name="Gangsoo J."/>
            <person name="Sialana F."/>
            <person name="Bilban M."/>
            <person name="Lubec G."/>
        </authorList>
    </citation>
    <scope>NUCLEOTIDE SEQUENCE</scope>
    <source>
        <tissue evidence="9">Skin</tissue>
    </source>
</reference>